<sequence>MAALTALMDAKELRVVDDHDSPPPPARSDPPRNTIDGTLFDIHVYKKTAVMKLVVPMKKGRRGGRVEIVTIHNDNKALFIDSGDPELVKHEIPKCRIINKDISC</sequence>
<reference evidence="3" key="1">
    <citation type="journal article" date="2013" name="Science">
        <title>The Amborella genome and the evolution of flowering plants.</title>
        <authorList>
            <consortium name="Amborella Genome Project"/>
        </authorList>
    </citation>
    <scope>NUCLEOTIDE SEQUENCE [LARGE SCALE GENOMIC DNA]</scope>
</reference>
<dbReference type="Proteomes" id="UP000017836">
    <property type="component" value="Unassembled WGS sequence"/>
</dbReference>
<dbReference type="Gramene" id="ERN15544">
    <property type="protein sequence ID" value="ERN15544"/>
    <property type="gene ID" value="AMTR_s00048p00120900"/>
</dbReference>
<name>U5CZG5_AMBTC</name>
<gene>
    <name evidence="2" type="ORF">AMTR_s00048p00120900</name>
</gene>
<evidence type="ECO:0000313" key="3">
    <source>
        <dbReference type="Proteomes" id="UP000017836"/>
    </source>
</evidence>
<accession>U5CZG5</accession>
<proteinExistence type="predicted"/>
<keyword evidence="3" id="KW-1185">Reference proteome</keyword>
<dbReference type="AlphaFoldDB" id="U5CZG5"/>
<feature type="compositionally biased region" description="Basic and acidic residues" evidence="1">
    <location>
        <begin position="9"/>
        <end position="21"/>
    </location>
</feature>
<dbReference type="HOGENOM" id="CLU_2253728_0_0_1"/>
<evidence type="ECO:0000256" key="1">
    <source>
        <dbReference type="SAM" id="MobiDB-lite"/>
    </source>
</evidence>
<organism evidence="2 3">
    <name type="scientific">Amborella trichopoda</name>
    <dbReference type="NCBI Taxonomy" id="13333"/>
    <lineage>
        <taxon>Eukaryota</taxon>
        <taxon>Viridiplantae</taxon>
        <taxon>Streptophyta</taxon>
        <taxon>Embryophyta</taxon>
        <taxon>Tracheophyta</taxon>
        <taxon>Spermatophyta</taxon>
        <taxon>Magnoliopsida</taxon>
        <taxon>Amborellales</taxon>
        <taxon>Amborellaceae</taxon>
        <taxon>Amborella</taxon>
    </lineage>
</organism>
<dbReference type="EMBL" id="KI392502">
    <property type="protein sequence ID" value="ERN15544.1"/>
    <property type="molecule type" value="Genomic_DNA"/>
</dbReference>
<protein>
    <submittedName>
        <fullName evidence="2">Uncharacterized protein</fullName>
    </submittedName>
</protein>
<feature type="region of interest" description="Disordered" evidence="1">
    <location>
        <begin position="1"/>
        <end position="35"/>
    </location>
</feature>
<evidence type="ECO:0000313" key="2">
    <source>
        <dbReference type="EMBL" id="ERN15544.1"/>
    </source>
</evidence>